<keyword evidence="1" id="KW-0472">Membrane</keyword>
<organism evidence="2 3">
    <name type="scientific">Actinoplanes italicus</name>
    <dbReference type="NCBI Taxonomy" id="113567"/>
    <lineage>
        <taxon>Bacteria</taxon>
        <taxon>Bacillati</taxon>
        <taxon>Actinomycetota</taxon>
        <taxon>Actinomycetes</taxon>
        <taxon>Micromonosporales</taxon>
        <taxon>Micromonosporaceae</taxon>
        <taxon>Actinoplanes</taxon>
    </lineage>
</organism>
<accession>A0A2T0K0M9</accession>
<gene>
    <name evidence="2" type="ORF">CLV67_121179</name>
</gene>
<evidence type="ECO:0000313" key="3">
    <source>
        <dbReference type="Proteomes" id="UP000239415"/>
    </source>
</evidence>
<comment type="caution">
    <text evidence="2">The sequence shown here is derived from an EMBL/GenBank/DDBJ whole genome shotgun (WGS) entry which is preliminary data.</text>
</comment>
<dbReference type="EMBL" id="PVMZ01000021">
    <property type="protein sequence ID" value="PRX16130.1"/>
    <property type="molecule type" value="Genomic_DNA"/>
</dbReference>
<keyword evidence="1 2" id="KW-0812">Transmembrane</keyword>
<evidence type="ECO:0000313" key="2">
    <source>
        <dbReference type="EMBL" id="PRX16130.1"/>
    </source>
</evidence>
<protein>
    <submittedName>
        <fullName evidence="2">Putative transmembrane protein PGPGW</fullName>
    </submittedName>
</protein>
<keyword evidence="3" id="KW-1185">Reference proteome</keyword>
<reference evidence="2 3" key="1">
    <citation type="submission" date="2018-03" db="EMBL/GenBank/DDBJ databases">
        <title>Genomic Encyclopedia of Archaeal and Bacterial Type Strains, Phase II (KMG-II): from individual species to whole genera.</title>
        <authorList>
            <person name="Goeker M."/>
        </authorList>
    </citation>
    <scope>NUCLEOTIDE SEQUENCE [LARGE SCALE GENOMIC DNA]</scope>
    <source>
        <strain evidence="2 3">DSM 43146</strain>
    </source>
</reference>
<dbReference type="AlphaFoldDB" id="A0A2T0K0M9"/>
<feature type="transmembrane region" description="Helical" evidence="1">
    <location>
        <begin position="189"/>
        <end position="209"/>
    </location>
</feature>
<dbReference type="RefSeq" id="WP_106327822.1">
    <property type="nucleotide sequence ID" value="NZ_BOMO01000085.1"/>
</dbReference>
<feature type="transmembrane region" description="Helical" evidence="1">
    <location>
        <begin position="162"/>
        <end position="183"/>
    </location>
</feature>
<dbReference type="Proteomes" id="UP000239415">
    <property type="component" value="Unassembled WGS sequence"/>
</dbReference>
<keyword evidence="1" id="KW-1133">Transmembrane helix</keyword>
<feature type="transmembrane region" description="Helical" evidence="1">
    <location>
        <begin position="90"/>
        <end position="113"/>
    </location>
</feature>
<feature type="transmembrane region" description="Helical" evidence="1">
    <location>
        <begin position="119"/>
        <end position="141"/>
    </location>
</feature>
<feature type="transmembrane region" description="Helical" evidence="1">
    <location>
        <begin position="248"/>
        <end position="267"/>
    </location>
</feature>
<feature type="transmembrane region" description="Helical" evidence="1">
    <location>
        <begin position="216"/>
        <end position="236"/>
    </location>
</feature>
<name>A0A2T0K0M9_9ACTN</name>
<dbReference type="OrthoDB" id="3822520at2"/>
<evidence type="ECO:0000256" key="1">
    <source>
        <dbReference type="SAM" id="Phobius"/>
    </source>
</evidence>
<proteinExistence type="predicted"/>
<sequence>MTTDWHIDPGLIEQYENGTLVPSRVMAVEAHMLSCAACRALIPAEDAWLDDSWSAVYDELHAPRVGPVARLLTRAGLPGHRLRLLTATPALRWSWVLATSAVLTLAVAAAWFGREGSQAIGQAFLALAPILPVIAVSGAYGPPADPMHEITGTTPAAGPGLVLWRAVSVIGVAVVMAGVAAVLLPGPGWYAAAWLLPALLLSTGTLALATSLTLPVAAVVLGALWLTGVLVVARTAEGLFVSSVFGPTAQLAYLLAAAVFAAVLITRRRRFDLGESR</sequence>